<evidence type="ECO:0000256" key="1">
    <source>
        <dbReference type="ARBA" id="ARBA00022737"/>
    </source>
</evidence>
<feature type="transmembrane region" description="Helical" evidence="3">
    <location>
        <begin position="35"/>
        <end position="56"/>
    </location>
</feature>
<feature type="transmembrane region" description="Helical" evidence="3">
    <location>
        <begin position="205"/>
        <end position="225"/>
    </location>
</feature>
<evidence type="ECO:0000313" key="4">
    <source>
        <dbReference type="EMBL" id="CAF1613397.1"/>
    </source>
</evidence>
<name>A0A816BMI4_9BILA</name>
<dbReference type="InterPro" id="IPR001258">
    <property type="entry name" value="NHL_repeat"/>
</dbReference>
<accession>A0A816BMI4</accession>
<keyword evidence="3" id="KW-0472">Membrane</keyword>
<evidence type="ECO:0000313" key="6">
    <source>
        <dbReference type="Proteomes" id="UP000663855"/>
    </source>
</evidence>
<dbReference type="PROSITE" id="PS51125">
    <property type="entry name" value="NHL"/>
    <property type="match status" value="1"/>
</dbReference>
<keyword evidence="3" id="KW-0812">Transmembrane</keyword>
<dbReference type="Proteomes" id="UP000663855">
    <property type="component" value="Unassembled WGS sequence"/>
</dbReference>
<dbReference type="EMBL" id="CAJOBH010004402">
    <property type="protein sequence ID" value="CAF3988617.1"/>
    <property type="molecule type" value="Genomic_DNA"/>
</dbReference>
<protein>
    <recommendedName>
        <fullName evidence="7">NHL repeat containing protein</fullName>
    </recommendedName>
</protein>
<dbReference type="AlphaFoldDB" id="A0A816BMI4"/>
<evidence type="ECO:0008006" key="7">
    <source>
        <dbReference type="Google" id="ProtNLM"/>
    </source>
</evidence>
<dbReference type="Proteomes" id="UP000681967">
    <property type="component" value="Unassembled WGS sequence"/>
</dbReference>
<comment type="caution">
    <text evidence="4">The sequence shown here is derived from an EMBL/GenBank/DDBJ whole genome shotgun (WGS) entry which is preliminary data.</text>
</comment>
<proteinExistence type="predicted"/>
<evidence type="ECO:0000256" key="3">
    <source>
        <dbReference type="SAM" id="Phobius"/>
    </source>
</evidence>
<evidence type="ECO:0000256" key="2">
    <source>
        <dbReference type="PROSITE-ProRule" id="PRU00504"/>
    </source>
</evidence>
<dbReference type="PANTHER" id="PTHR24104:SF25">
    <property type="entry name" value="PROTEIN LIN-41"/>
    <property type="match status" value="1"/>
</dbReference>
<feature type="transmembrane region" description="Helical" evidence="3">
    <location>
        <begin position="68"/>
        <end position="89"/>
    </location>
</feature>
<keyword evidence="1" id="KW-0677">Repeat</keyword>
<feature type="repeat" description="NHL" evidence="2">
    <location>
        <begin position="255"/>
        <end position="295"/>
    </location>
</feature>
<dbReference type="GO" id="GO:0008270">
    <property type="term" value="F:zinc ion binding"/>
    <property type="evidence" value="ECO:0007669"/>
    <property type="project" value="UniProtKB-KW"/>
</dbReference>
<dbReference type="InterPro" id="IPR050952">
    <property type="entry name" value="TRIM-NHL_E3_ligases"/>
</dbReference>
<sequence>MPVLILGIVQIVLIVLIIILEITSLGLSTYSATGAGIWCSIAFIPAAISTVLLVKYWARSRVRASRVLIAQIILLVFTFILIGIIGSYVSSNSITNSIIYTAYYRTDNKLTTKYQVKIVHVQAKSSESAPSLSRISPSAHLTDLDTVNSNSTSELLRNREKQLNHSSSFSRIAPETDPLKTKTEMPKENLVNTKKQFPLTLGSTLGIIAGVLGLAAVVMSTYVLVINSMTTIAATSSTTMMTLRWNSTAITIAGVGTVGVSANQFNYPFGMALDSSNALYISDLNNSRVQLWASNAWTGTTVAGQANGTSGTGSSYLNKAAGFAMDTSSNIYITDMYNSRIQYWTSGASTGVTVIGNGSCGNLTNQLCYPYNVIRDSSTGNIYVADTVNQRVVRYLPGASSGTVVAGGNGQGFNNYQLNYPIGLYYDSSTNSLVIANAGANNIVRWVIGASNWTLLAGSQNGTIGATSTLLYYPVCATFDLYGNMYVADTYNHRIQFFASGSQTGTTIAGVAGTQGSNSTLLKFPYTLILDNNLNMYVADSANQRIQNFLRY</sequence>
<keyword evidence="3" id="KW-1133">Transmembrane helix</keyword>
<dbReference type="PANTHER" id="PTHR24104">
    <property type="entry name" value="E3 UBIQUITIN-PROTEIN LIGASE NHLRC1-RELATED"/>
    <property type="match status" value="1"/>
</dbReference>
<dbReference type="EMBL" id="CAJNOV010017865">
    <property type="protein sequence ID" value="CAF1613397.1"/>
    <property type="molecule type" value="Genomic_DNA"/>
</dbReference>
<dbReference type="CDD" id="cd05819">
    <property type="entry name" value="NHL"/>
    <property type="match status" value="1"/>
</dbReference>
<dbReference type="Gene3D" id="2.120.10.30">
    <property type="entry name" value="TolB, C-terminal domain"/>
    <property type="match status" value="2"/>
</dbReference>
<dbReference type="InterPro" id="IPR011042">
    <property type="entry name" value="6-blade_b-propeller_TolB-like"/>
</dbReference>
<dbReference type="SUPFAM" id="SSF101898">
    <property type="entry name" value="NHL repeat"/>
    <property type="match status" value="1"/>
</dbReference>
<feature type="transmembrane region" description="Helical" evidence="3">
    <location>
        <begin position="7"/>
        <end position="29"/>
    </location>
</feature>
<reference evidence="4" key="1">
    <citation type="submission" date="2021-02" db="EMBL/GenBank/DDBJ databases">
        <authorList>
            <person name="Nowell W R."/>
        </authorList>
    </citation>
    <scope>NUCLEOTIDE SEQUENCE</scope>
</reference>
<evidence type="ECO:0000313" key="5">
    <source>
        <dbReference type="EMBL" id="CAF3988617.1"/>
    </source>
</evidence>
<gene>
    <name evidence="5" type="ORF">BYL167_LOCUS13019</name>
    <name evidence="4" type="ORF">CJN711_LOCUS36817</name>
</gene>
<organism evidence="4 6">
    <name type="scientific">Rotaria magnacalcarata</name>
    <dbReference type="NCBI Taxonomy" id="392030"/>
    <lineage>
        <taxon>Eukaryota</taxon>
        <taxon>Metazoa</taxon>
        <taxon>Spiralia</taxon>
        <taxon>Gnathifera</taxon>
        <taxon>Rotifera</taxon>
        <taxon>Eurotatoria</taxon>
        <taxon>Bdelloidea</taxon>
        <taxon>Philodinida</taxon>
        <taxon>Philodinidae</taxon>
        <taxon>Rotaria</taxon>
    </lineage>
</organism>